<feature type="domain" description="DNA methylase adenine-specific" evidence="8">
    <location>
        <begin position="128"/>
        <end position="229"/>
    </location>
</feature>
<dbReference type="PANTHER" id="PTHR42933">
    <property type="entry name" value="SLR6095 PROTEIN"/>
    <property type="match status" value="1"/>
</dbReference>
<evidence type="ECO:0000313" key="10">
    <source>
        <dbReference type="Proteomes" id="UP000293912"/>
    </source>
</evidence>
<name>A0A4P6X3D6_HYDPS</name>
<evidence type="ECO:0000256" key="6">
    <source>
        <dbReference type="ARBA" id="ARBA00022747"/>
    </source>
</evidence>
<keyword evidence="9" id="KW-0614">Plasmid</keyword>
<keyword evidence="4" id="KW-0808">Transferase</keyword>
<dbReference type="GO" id="GO:0009307">
    <property type="term" value="P:DNA restriction-modification system"/>
    <property type="evidence" value="ECO:0007669"/>
    <property type="project" value="UniProtKB-KW"/>
</dbReference>
<reference evidence="9 10" key="1">
    <citation type="submission" date="2019-03" db="EMBL/GenBank/DDBJ databases">
        <authorList>
            <person name="Sebastian G."/>
            <person name="Baumann P."/>
            <person name="Ruckert C."/>
            <person name="Kalinowski J."/>
            <person name="Nebel B."/>
            <person name="Takors R."/>
            <person name="Blombach B."/>
        </authorList>
    </citation>
    <scope>NUCLEOTIDE SEQUENCE [LARGE SCALE GENOMIC DNA]</scope>
    <source>
        <strain evidence="9 10">DSM 1084</strain>
        <plasmid evidence="9 10">pDSM1084</plasmid>
    </source>
</reference>
<proteinExistence type="inferred from homology"/>
<evidence type="ECO:0000256" key="4">
    <source>
        <dbReference type="ARBA" id="ARBA00022679"/>
    </source>
</evidence>
<evidence type="ECO:0000259" key="8">
    <source>
        <dbReference type="Pfam" id="PF02384"/>
    </source>
</evidence>
<gene>
    <name evidence="9" type="ORF">HPF_23280</name>
</gene>
<dbReference type="Proteomes" id="UP000293912">
    <property type="component" value="Plasmid pDSM1084"/>
</dbReference>
<dbReference type="PRINTS" id="PR00507">
    <property type="entry name" value="N12N6MTFRASE"/>
</dbReference>
<comment type="catalytic activity">
    <reaction evidence="7">
        <text>a 2'-deoxyadenosine in DNA + S-adenosyl-L-methionine = an N(6)-methyl-2'-deoxyadenosine in DNA + S-adenosyl-L-homocysteine + H(+)</text>
        <dbReference type="Rhea" id="RHEA:15197"/>
        <dbReference type="Rhea" id="RHEA-COMP:12418"/>
        <dbReference type="Rhea" id="RHEA-COMP:12419"/>
        <dbReference type="ChEBI" id="CHEBI:15378"/>
        <dbReference type="ChEBI" id="CHEBI:57856"/>
        <dbReference type="ChEBI" id="CHEBI:59789"/>
        <dbReference type="ChEBI" id="CHEBI:90615"/>
        <dbReference type="ChEBI" id="CHEBI:90616"/>
        <dbReference type="EC" id="2.1.1.72"/>
    </reaction>
</comment>
<evidence type="ECO:0000256" key="2">
    <source>
        <dbReference type="ARBA" id="ARBA00011900"/>
    </source>
</evidence>
<dbReference type="GO" id="GO:0009007">
    <property type="term" value="F:site-specific DNA-methyltransferase (adenine-specific) activity"/>
    <property type="evidence" value="ECO:0007669"/>
    <property type="project" value="UniProtKB-EC"/>
</dbReference>
<dbReference type="InterPro" id="IPR051537">
    <property type="entry name" value="DNA_Adenine_Mtase"/>
</dbReference>
<evidence type="ECO:0000256" key="3">
    <source>
        <dbReference type="ARBA" id="ARBA00022603"/>
    </source>
</evidence>
<comment type="similarity">
    <text evidence="1">Belongs to the N(4)/N(6)-methyltransferase family.</text>
</comment>
<geneLocation type="plasmid" evidence="9 10">
    <name>pDSM1084</name>
</geneLocation>
<dbReference type="SUPFAM" id="SSF53335">
    <property type="entry name" value="S-adenosyl-L-methionine-dependent methyltransferases"/>
    <property type="match status" value="1"/>
</dbReference>
<dbReference type="GO" id="GO:0003677">
    <property type="term" value="F:DNA binding"/>
    <property type="evidence" value="ECO:0007669"/>
    <property type="project" value="InterPro"/>
</dbReference>
<dbReference type="GO" id="GO:0008170">
    <property type="term" value="F:N-methyltransferase activity"/>
    <property type="evidence" value="ECO:0007669"/>
    <property type="project" value="InterPro"/>
</dbReference>
<sequence length="292" mass="32334">MTATHNTNTPKGSESSNAMGWKKKALQIVHSHERTMGKLLQDNARRHRLHKVFSDFCELAALAVSNSVDLVHREAREARYMQIVGEYERDEVQRFPQLLAVLVDWLECGLDDCLGRLFMSLELGDSFKGQFFTPFELSRLMAGLTFGGAREAIERQGFVTVSEPACGAGGMVLAAADALQSQGINYQQAMHATAVDVDATAVHMAYVQLSLAHVPAIIVHGNSLSMKEWGHWFTPAHILGGWDHRLRAHRRHDAPPALVPGMPEVVPPVQDLAEVRAVALAQRAERLQLDLF</sequence>
<dbReference type="KEGG" id="hpse:HPF_23280"/>
<dbReference type="EMBL" id="CP037868">
    <property type="protein sequence ID" value="QBM30630.1"/>
    <property type="molecule type" value="Genomic_DNA"/>
</dbReference>
<organism evidence="9 10">
    <name type="scientific">Hydrogenophaga pseudoflava</name>
    <name type="common">Pseudomonas carboxydoflava</name>
    <dbReference type="NCBI Taxonomy" id="47421"/>
    <lineage>
        <taxon>Bacteria</taxon>
        <taxon>Pseudomonadati</taxon>
        <taxon>Pseudomonadota</taxon>
        <taxon>Betaproteobacteria</taxon>
        <taxon>Burkholderiales</taxon>
        <taxon>Comamonadaceae</taxon>
        <taxon>Hydrogenophaga</taxon>
    </lineage>
</organism>
<dbReference type="InterPro" id="IPR003356">
    <property type="entry name" value="DNA_methylase_A-5"/>
</dbReference>
<accession>A0A4P6X3D6</accession>
<dbReference type="Gene3D" id="3.40.50.150">
    <property type="entry name" value="Vaccinia Virus protein VP39"/>
    <property type="match status" value="1"/>
</dbReference>
<evidence type="ECO:0000256" key="1">
    <source>
        <dbReference type="ARBA" id="ARBA00006594"/>
    </source>
</evidence>
<keyword evidence="6" id="KW-0680">Restriction system</keyword>
<dbReference type="PANTHER" id="PTHR42933:SF1">
    <property type="entry name" value="SITE-SPECIFIC DNA-METHYLTRANSFERASE (ADENINE-SPECIFIC)"/>
    <property type="match status" value="1"/>
</dbReference>
<keyword evidence="5" id="KW-0949">S-adenosyl-L-methionine</keyword>
<dbReference type="InterPro" id="IPR029063">
    <property type="entry name" value="SAM-dependent_MTases_sf"/>
</dbReference>
<dbReference type="Pfam" id="PF02384">
    <property type="entry name" value="N6_Mtase"/>
    <property type="match status" value="1"/>
</dbReference>
<dbReference type="RefSeq" id="WP_243721812.1">
    <property type="nucleotide sequence ID" value="NZ_CP037868.1"/>
</dbReference>
<keyword evidence="3 9" id="KW-0489">Methyltransferase</keyword>
<dbReference type="AlphaFoldDB" id="A0A4P6X3D6"/>
<evidence type="ECO:0000313" key="9">
    <source>
        <dbReference type="EMBL" id="QBM30630.1"/>
    </source>
</evidence>
<evidence type="ECO:0000256" key="7">
    <source>
        <dbReference type="ARBA" id="ARBA00047942"/>
    </source>
</evidence>
<protein>
    <recommendedName>
        <fullName evidence="2">site-specific DNA-methyltransferase (adenine-specific)</fullName>
        <ecNumber evidence="2">2.1.1.72</ecNumber>
    </recommendedName>
</protein>
<dbReference type="EC" id="2.1.1.72" evidence="2"/>
<evidence type="ECO:0000256" key="5">
    <source>
        <dbReference type="ARBA" id="ARBA00022691"/>
    </source>
</evidence>
<keyword evidence="10" id="KW-1185">Reference proteome</keyword>
<dbReference type="GO" id="GO:0032259">
    <property type="term" value="P:methylation"/>
    <property type="evidence" value="ECO:0007669"/>
    <property type="project" value="UniProtKB-KW"/>
</dbReference>